<keyword evidence="4" id="KW-0067">ATP-binding</keyword>
<accession>A0A6J6D5L4</accession>
<sequence>MTSRVEVSREALEGLIRGGEIDTVLMVFPDLQGRLVGKRTTGRFFLQQVADGGTENCDYLIACDIDNNPVDGYRFTSYDQGYGDMLARADWGTIRLVPWVERTAMIMCDLFDVRTGELVEVAPRTVLRRQVEAAAALGFLPMVASEIEFYLFKDTYDEAHEKGYRGLVPHSPWLEDYHVLQTTKDEYVLGQIRRHLEAAGVPVEFSKGEAGRGQHEINLDYTTAVEMADRNSVYKTAAKEIAHLSGRSVSFMAKYDFSDTGSSCHVHSSLWSLDGSTALFDDHHGPHGMSELFRHYLAGQIATAREFSLLWAPTVNSYKRFQPGSWAPTGVGWGVDNRTLGFRKVGHGRGTRVECRIPGADANSYFAFAGTIAGGLYGIRHGLELGEPYVGNGYTAPEIDRIPWNLPDAIALWERSDIARECFGDDVHHHVLTMAKAEWAAFNQTVTDWELRRYWERI</sequence>
<dbReference type="GO" id="GO:0004356">
    <property type="term" value="F:glutamine synthetase activity"/>
    <property type="evidence" value="ECO:0007669"/>
    <property type="project" value="InterPro"/>
</dbReference>
<dbReference type="Pfam" id="PF00120">
    <property type="entry name" value="Gln-synt_C"/>
    <property type="match status" value="1"/>
</dbReference>
<dbReference type="FunFam" id="3.30.590.10:FF:000005">
    <property type="entry name" value="Probable glutamine synthetase"/>
    <property type="match status" value="1"/>
</dbReference>
<proteinExistence type="inferred from homology"/>
<protein>
    <submittedName>
        <fullName evidence="6">Unannotated protein</fullName>
    </submittedName>
</protein>
<dbReference type="PANTHER" id="PTHR43785">
    <property type="entry name" value="GAMMA-GLUTAMYLPUTRESCINE SYNTHETASE"/>
    <property type="match status" value="1"/>
</dbReference>
<dbReference type="InterPro" id="IPR008146">
    <property type="entry name" value="Gln_synth_cat_dom"/>
</dbReference>
<dbReference type="SUPFAM" id="SSF55931">
    <property type="entry name" value="Glutamine synthetase/guanido kinase"/>
    <property type="match status" value="1"/>
</dbReference>
<feature type="domain" description="GS catalytic" evidence="5">
    <location>
        <begin position="123"/>
        <end position="458"/>
    </location>
</feature>
<dbReference type="AlphaFoldDB" id="A0A6J6D5L4"/>
<dbReference type="Gene3D" id="3.10.20.70">
    <property type="entry name" value="Glutamine synthetase, N-terminal domain"/>
    <property type="match status" value="1"/>
</dbReference>
<evidence type="ECO:0000256" key="2">
    <source>
        <dbReference type="ARBA" id="ARBA00022598"/>
    </source>
</evidence>
<dbReference type="GO" id="GO:0005524">
    <property type="term" value="F:ATP binding"/>
    <property type="evidence" value="ECO:0007669"/>
    <property type="project" value="UniProtKB-KW"/>
</dbReference>
<reference evidence="6" key="1">
    <citation type="submission" date="2020-05" db="EMBL/GenBank/DDBJ databases">
        <authorList>
            <person name="Chiriac C."/>
            <person name="Salcher M."/>
            <person name="Ghai R."/>
            <person name="Kavagutti S V."/>
        </authorList>
    </citation>
    <scope>NUCLEOTIDE SEQUENCE</scope>
</reference>
<dbReference type="InterPro" id="IPR036651">
    <property type="entry name" value="Gln_synt_N_sf"/>
</dbReference>
<comment type="similarity">
    <text evidence="1">Belongs to the glutamine synthetase family.</text>
</comment>
<evidence type="ECO:0000313" key="6">
    <source>
        <dbReference type="EMBL" id="CAB4559251.1"/>
    </source>
</evidence>
<evidence type="ECO:0000256" key="3">
    <source>
        <dbReference type="ARBA" id="ARBA00022741"/>
    </source>
</evidence>
<name>A0A6J6D5L4_9ZZZZ</name>
<dbReference type="GO" id="GO:0006576">
    <property type="term" value="P:biogenic amine metabolic process"/>
    <property type="evidence" value="ECO:0007669"/>
    <property type="project" value="UniProtKB-ARBA"/>
</dbReference>
<keyword evidence="2" id="KW-0436">Ligase</keyword>
<dbReference type="SMART" id="SM01230">
    <property type="entry name" value="Gln-synt_C"/>
    <property type="match status" value="1"/>
</dbReference>
<dbReference type="PANTHER" id="PTHR43785:SF12">
    <property type="entry name" value="TYPE-1 GLUTAMINE SYNTHETASE 2"/>
    <property type="match status" value="1"/>
</dbReference>
<keyword evidence="3" id="KW-0547">Nucleotide-binding</keyword>
<dbReference type="PROSITE" id="PS51987">
    <property type="entry name" value="GS_CATALYTIC"/>
    <property type="match status" value="1"/>
</dbReference>
<dbReference type="EMBL" id="CAEZSR010000053">
    <property type="protein sequence ID" value="CAB4559251.1"/>
    <property type="molecule type" value="Genomic_DNA"/>
</dbReference>
<gene>
    <name evidence="6" type="ORF">UFOPK1493_01647</name>
</gene>
<evidence type="ECO:0000256" key="1">
    <source>
        <dbReference type="ARBA" id="ARBA00009897"/>
    </source>
</evidence>
<dbReference type="GO" id="GO:0006542">
    <property type="term" value="P:glutamine biosynthetic process"/>
    <property type="evidence" value="ECO:0007669"/>
    <property type="project" value="InterPro"/>
</dbReference>
<dbReference type="SUPFAM" id="SSF54368">
    <property type="entry name" value="Glutamine synthetase, N-terminal domain"/>
    <property type="match status" value="1"/>
</dbReference>
<dbReference type="Gene3D" id="3.30.590.10">
    <property type="entry name" value="Glutamine synthetase/guanido kinase, catalytic domain"/>
    <property type="match status" value="1"/>
</dbReference>
<dbReference type="InterPro" id="IPR014746">
    <property type="entry name" value="Gln_synth/guanido_kin_cat_dom"/>
</dbReference>
<evidence type="ECO:0000256" key="4">
    <source>
        <dbReference type="ARBA" id="ARBA00022840"/>
    </source>
</evidence>
<evidence type="ECO:0000259" key="5">
    <source>
        <dbReference type="PROSITE" id="PS51987"/>
    </source>
</evidence>
<organism evidence="6">
    <name type="scientific">freshwater metagenome</name>
    <dbReference type="NCBI Taxonomy" id="449393"/>
    <lineage>
        <taxon>unclassified sequences</taxon>
        <taxon>metagenomes</taxon>
        <taxon>ecological metagenomes</taxon>
    </lineage>
</organism>